<keyword evidence="1" id="KW-0472">Membrane</keyword>
<feature type="transmembrane region" description="Helical" evidence="1">
    <location>
        <begin position="52"/>
        <end position="71"/>
    </location>
</feature>
<dbReference type="EMBL" id="BARW01021681">
    <property type="protein sequence ID" value="GAI90743.1"/>
    <property type="molecule type" value="Genomic_DNA"/>
</dbReference>
<sequence length="205" mass="22188">MSDWLLNLPVFWMALLVFIGTYLFAAAILFVVTRLAVNDRAKAFKAISPGMLPPLGILFALLIGFTAAQVWGDFDKAKLAVATEASALRAVVLLSQNLPPEQGAKLRALVSEHIDVAVNQEWPSMAHQHANLTALPSHLIEALKMTLAATPADEGQKMAQQELLRALETALDARRQRIIVSQSTVSSVKWAGLLLQALCTLIAIA</sequence>
<evidence type="ECO:0000256" key="1">
    <source>
        <dbReference type="SAM" id="Phobius"/>
    </source>
</evidence>
<evidence type="ECO:0008006" key="3">
    <source>
        <dbReference type="Google" id="ProtNLM"/>
    </source>
</evidence>
<dbReference type="AlphaFoldDB" id="X1SCN9"/>
<reference evidence="2" key="1">
    <citation type="journal article" date="2014" name="Front. Microbiol.">
        <title>High frequency of phylogenetically diverse reductive dehalogenase-homologous genes in deep subseafloor sedimentary metagenomes.</title>
        <authorList>
            <person name="Kawai M."/>
            <person name="Futagami T."/>
            <person name="Toyoda A."/>
            <person name="Takaki Y."/>
            <person name="Nishi S."/>
            <person name="Hori S."/>
            <person name="Arai W."/>
            <person name="Tsubouchi T."/>
            <person name="Morono Y."/>
            <person name="Uchiyama I."/>
            <person name="Ito T."/>
            <person name="Fujiyama A."/>
            <person name="Inagaki F."/>
            <person name="Takami H."/>
        </authorList>
    </citation>
    <scope>NUCLEOTIDE SEQUENCE</scope>
    <source>
        <strain evidence="2">Expedition CK06-06</strain>
    </source>
</reference>
<feature type="non-terminal residue" evidence="2">
    <location>
        <position position="205"/>
    </location>
</feature>
<comment type="caution">
    <text evidence="2">The sequence shown here is derived from an EMBL/GenBank/DDBJ whole genome shotgun (WGS) entry which is preliminary data.</text>
</comment>
<protein>
    <recommendedName>
        <fullName evidence="3">DUF4239 domain-containing protein</fullName>
    </recommendedName>
</protein>
<organism evidence="2">
    <name type="scientific">marine sediment metagenome</name>
    <dbReference type="NCBI Taxonomy" id="412755"/>
    <lineage>
        <taxon>unclassified sequences</taxon>
        <taxon>metagenomes</taxon>
        <taxon>ecological metagenomes</taxon>
    </lineage>
</organism>
<keyword evidence="1" id="KW-0812">Transmembrane</keyword>
<dbReference type="Pfam" id="PF14023">
    <property type="entry name" value="Bestrophin-like"/>
    <property type="match status" value="1"/>
</dbReference>
<dbReference type="InterPro" id="IPR025333">
    <property type="entry name" value="DUF4239"/>
</dbReference>
<accession>X1SCN9</accession>
<evidence type="ECO:0000313" key="2">
    <source>
        <dbReference type="EMBL" id="GAI90743.1"/>
    </source>
</evidence>
<name>X1SCN9_9ZZZZ</name>
<keyword evidence="1" id="KW-1133">Transmembrane helix</keyword>
<proteinExistence type="predicted"/>
<gene>
    <name evidence="2" type="ORF">S12H4_36376</name>
</gene>
<feature type="transmembrane region" description="Helical" evidence="1">
    <location>
        <begin position="12"/>
        <end position="32"/>
    </location>
</feature>